<comment type="caution">
    <text evidence="1">The sequence shown here is derived from an EMBL/GenBank/DDBJ whole genome shotgun (WGS) entry which is preliminary data.</text>
</comment>
<evidence type="ECO:0000313" key="1">
    <source>
        <dbReference type="EMBL" id="TQV85227.1"/>
    </source>
</evidence>
<gene>
    <name evidence="1" type="ORF">FKG94_03285</name>
</gene>
<name>A0A545U6Y4_9GAMM</name>
<dbReference type="AlphaFoldDB" id="A0A545U6Y4"/>
<dbReference type="Proteomes" id="UP000319732">
    <property type="component" value="Unassembled WGS sequence"/>
</dbReference>
<keyword evidence="2" id="KW-1185">Reference proteome</keyword>
<accession>A0A545U6Y4</accession>
<dbReference type="RefSeq" id="WP_142902775.1">
    <property type="nucleotide sequence ID" value="NZ_ML660088.1"/>
</dbReference>
<dbReference type="EMBL" id="VHSG01000004">
    <property type="protein sequence ID" value="TQV85227.1"/>
    <property type="molecule type" value="Genomic_DNA"/>
</dbReference>
<reference evidence="1 2" key="1">
    <citation type="submission" date="2019-06" db="EMBL/GenBank/DDBJ databases">
        <title>Whole genome sequence for Cellvibrionaceae sp. R142.</title>
        <authorList>
            <person name="Wang G."/>
        </authorList>
    </citation>
    <scope>NUCLEOTIDE SEQUENCE [LARGE SCALE GENOMIC DNA]</scope>
    <source>
        <strain evidence="1 2">R142</strain>
    </source>
</reference>
<organism evidence="1 2">
    <name type="scientific">Exilibacterium tricleocarpae</name>
    <dbReference type="NCBI Taxonomy" id="2591008"/>
    <lineage>
        <taxon>Bacteria</taxon>
        <taxon>Pseudomonadati</taxon>
        <taxon>Pseudomonadota</taxon>
        <taxon>Gammaproteobacteria</taxon>
        <taxon>Cellvibrionales</taxon>
        <taxon>Cellvibrionaceae</taxon>
        <taxon>Exilibacterium</taxon>
    </lineage>
</organism>
<sequence length="92" mass="10172">MRQRVRGESKWKGKLHVIQDMAGLASTQEIANELGVSVNNLHKICHRNSISLPRDPKSYTGPKGKKRQAGDIECAKNLLREAGYVVVSPASF</sequence>
<evidence type="ECO:0000313" key="2">
    <source>
        <dbReference type="Proteomes" id="UP000319732"/>
    </source>
</evidence>
<protein>
    <submittedName>
        <fullName evidence="1">Uncharacterized protein</fullName>
    </submittedName>
</protein>
<proteinExistence type="predicted"/>